<dbReference type="OrthoDB" id="8684819at2"/>
<name>A0A4V3CK04_9BURK</name>
<evidence type="ECO:0000256" key="1">
    <source>
        <dbReference type="SAM" id="Phobius"/>
    </source>
</evidence>
<feature type="transmembrane region" description="Helical" evidence="1">
    <location>
        <begin position="12"/>
        <end position="35"/>
    </location>
</feature>
<reference evidence="3 4" key="1">
    <citation type="submission" date="2019-03" db="EMBL/GenBank/DDBJ databases">
        <title>Genomic Encyclopedia of Type Strains, Phase IV (KMG-IV): sequencing the most valuable type-strain genomes for metagenomic binning, comparative biology and taxonomic classification.</title>
        <authorList>
            <person name="Goeker M."/>
        </authorList>
    </citation>
    <scope>NUCLEOTIDE SEQUENCE [LARGE SCALE GENOMIC DNA]</scope>
    <source>
        <strain evidence="3 4">DSM 25082</strain>
    </source>
</reference>
<organism evidence="3 4">
    <name type="scientific">Roseateles asaccharophilus</name>
    <dbReference type="NCBI Taxonomy" id="582607"/>
    <lineage>
        <taxon>Bacteria</taxon>
        <taxon>Pseudomonadati</taxon>
        <taxon>Pseudomonadota</taxon>
        <taxon>Betaproteobacteria</taxon>
        <taxon>Burkholderiales</taxon>
        <taxon>Sphaerotilaceae</taxon>
        <taxon>Roseateles</taxon>
    </lineage>
</organism>
<dbReference type="Proteomes" id="UP000295357">
    <property type="component" value="Unassembled WGS sequence"/>
</dbReference>
<dbReference type="RefSeq" id="WP_133602553.1">
    <property type="nucleotide sequence ID" value="NZ_JAUFPJ010000002.1"/>
</dbReference>
<keyword evidence="1" id="KW-0812">Transmembrane</keyword>
<keyword evidence="4" id="KW-1185">Reference proteome</keyword>
<dbReference type="EMBL" id="SNXE01000002">
    <property type="protein sequence ID" value="TDP11776.1"/>
    <property type="molecule type" value="Genomic_DNA"/>
</dbReference>
<keyword evidence="1" id="KW-1133">Transmembrane helix</keyword>
<comment type="caution">
    <text evidence="3">The sequence shown here is derived from an EMBL/GenBank/DDBJ whole genome shotgun (WGS) entry which is preliminary data.</text>
</comment>
<proteinExistence type="predicted"/>
<protein>
    <submittedName>
        <fullName evidence="3">Putative tricarboxylic transport membrane protein</fullName>
    </submittedName>
</protein>
<dbReference type="Pfam" id="PF07331">
    <property type="entry name" value="TctB"/>
    <property type="match status" value="1"/>
</dbReference>
<keyword evidence="1" id="KW-0472">Membrane</keyword>
<dbReference type="AlphaFoldDB" id="A0A4V3CK04"/>
<sequence>MSESSRPAPQLYQGLVGAGTLLIGFVMALGAMAIPAEVGYAGVGPNALPWLVAAALMACGIWLVREALSGGFRNMETPSGAEGADWRSAAWVVAGVVANAALITQIGFVLSCTLCYVLAVRGLRLSEGRAGGGARQLALDAATGTLIAAPVFWLFSKLLAINLPALVPGGWI</sequence>
<accession>A0A4V3CK04</accession>
<feature type="transmembrane region" description="Helical" evidence="1">
    <location>
        <begin position="47"/>
        <end position="68"/>
    </location>
</feature>
<feature type="domain" description="DUF1468" evidence="2">
    <location>
        <begin position="17"/>
        <end position="164"/>
    </location>
</feature>
<gene>
    <name evidence="3" type="ORF">DFR39_102155</name>
</gene>
<dbReference type="InterPro" id="IPR009936">
    <property type="entry name" value="DUF1468"/>
</dbReference>
<evidence type="ECO:0000259" key="2">
    <source>
        <dbReference type="Pfam" id="PF07331"/>
    </source>
</evidence>
<evidence type="ECO:0000313" key="4">
    <source>
        <dbReference type="Proteomes" id="UP000295357"/>
    </source>
</evidence>
<evidence type="ECO:0000313" key="3">
    <source>
        <dbReference type="EMBL" id="TDP11776.1"/>
    </source>
</evidence>
<feature type="transmembrane region" description="Helical" evidence="1">
    <location>
        <begin position="88"/>
        <end position="117"/>
    </location>
</feature>